<dbReference type="InterPro" id="IPR052163">
    <property type="entry name" value="DGC-Regulatory_Protein"/>
</dbReference>
<protein>
    <submittedName>
        <fullName evidence="3">Diguanylate cyclase</fullName>
    </submittedName>
</protein>
<evidence type="ECO:0000259" key="2">
    <source>
        <dbReference type="PROSITE" id="PS50887"/>
    </source>
</evidence>
<keyword evidence="1" id="KW-0812">Transmembrane</keyword>
<dbReference type="PANTHER" id="PTHR46663">
    <property type="entry name" value="DIGUANYLATE CYCLASE DGCT-RELATED"/>
    <property type="match status" value="1"/>
</dbReference>
<feature type="domain" description="GGDEF" evidence="2">
    <location>
        <begin position="263"/>
        <end position="397"/>
    </location>
</feature>
<dbReference type="InterPro" id="IPR043128">
    <property type="entry name" value="Rev_trsase/Diguanyl_cyclase"/>
</dbReference>
<dbReference type="RefSeq" id="WP_071062232.1">
    <property type="nucleotide sequence ID" value="NZ_MAXA01000133.1"/>
</dbReference>
<evidence type="ECO:0000256" key="1">
    <source>
        <dbReference type="SAM" id="Phobius"/>
    </source>
</evidence>
<organism evidence="3 4">
    <name type="scientific">Parafrankia soli</name>
    <dbReference type="NCBI Taxonomy" id="2599596"/>
    <lineage>
        <taxon>Bacteria</taxon>
        <taxon>Bacillati</taxon>
        <taxon>Actinomycetota</taxon>
        <taxon>Actinomycetes</taxon>
        <taxon>Frankiales</taxon>
        <taxon>Frankiaceae</taxon>
        <taxon>Parafrankia</taxon>
    </lineage>
</organism>
<keyword evidence="1" id="KW-0472">Membrane</keyword>
<proteinExistence type="predicted"/>
<dbReference type="OrthoDB" id="3218407at2"/>
<sequence length="405" mass="43841">LDGSSREPGRGRDHHWYVITILDGLIVVGAITLLAWIAVLEEAVEGKGPLAAGPIYSIILAAASLIVTVAVFLVAVFRQPHPGLGLELGLLTLGLLTVTVSIICYTAVVVRGLRDVPRLADLLLLAGPLFIGLAALSPDTSQSTRNAGPDADRPFVPARRRWWHAVLPYLPLTAAGIATVIETSGEDIARQEEVWAMLALLLIALVRQMVTMADNIRLLSQVEEKQHELRYQAFHDPLTGLANRTLFIDRLALALRHRDQPDRRLAVLFCDLDNFKQVNDAVGHAAGDDLLRITARRLVNNVRPSDTVARLGGDEFAILLDPAVEDPEMVGRRLASSVRAPIDLEGTTYTIATSTGLVVVDPANEPPTAETLLHRADLAMYAAKARRTGNPTAYTPDLAPGRPTL</sequence>
<feature type="transmembrane region" description="Helical" evidence="1">
    <location>
        <begin position="88"/>
        <end position="110"/>
    </location>
</feature>
<feature type="transmembrane region" description="Helical" evidence="1">
    <location>
        <begin position="51"/>
        <end position="76"/>
    </location>
</feature>
<feature type="non-terminal residue" evidence="3">
    <location>
        <position position="1"/>
    </location>
</feature>
<comment type="caution">
    <text evidence="3">The sequence shown here is derived from an EMBL/GenBank/DDBJ whole genome shotgun (WGS) entry which is preliminary data.</text>
</comment>
<dbReference type="InterPro" id="IPR029787">
    <property type="entry name" value="Nucleotide_cyclase"/>
</dbReference>
<dbReference type="SUPFAM" id="SSF55073">
    <property type="entry name" value="Nucleotide cyclase"/>
    <property type="match status" value="1"/>
</dbReference>
<evidence type="ECO:0000313" key="3">
    <source>
        <dbReference type="EMBL" id="OHV34891.1"/>
    </source>
</evidence>
<reference evidence="4" key="1">
    <citation type="submission" date="2016-07" db="EMBL/GenBank/DDBJ databases">
        <title>Frankia sp. NRRL B-16219 Genome sequencing.</title>
        <authorList>
            <person name="Ghodhbane-Gtari F."/>
            <person name="Swanson E."/>
            <person name="Gueddou A."/>
            <person name="Louati M."/>
            <person name="Nouioui I."/>
            <person name="Hezbri K."/>
            <person name="Abebe-Akele F."/>
            <person name="Simpson S."/>
            <person name="Morris K."/>
            <person name="Thomas K."/>
            <person name="Gtari M."/>
            <person name="Tisa L.S."/>
        </authorList>
    </citation>
    <scope>NUCLEOTIDE SEQUENCE [LARGE SCALE GENOMIC DNA]</scope>
    <source>
        <strain evidence="4">NRRL B-16219</strain>
    </source>
</reference>
<evidence type="ECO:0000313" key="4">
    <source>
        <dbReference type="Proteomes" id="UP000179769"/>
    </source>
</evidence>
<name>A0A1S1QN75_9ACTN</name>
<feature type="transmembrane region" description="Helical" evidence="1">
    <location>
        <begin position="16"/>
        <end position="39"/>
    </location>
</feature>
<dbReference type="EMBL" id="MAXA01000133">
    <property type="protein sequence ID" value="OHV34891.1"/>
    <property type="molecule type" value="Genomic_DNA"/>
</dbReference>
<dbReference type="NCBIfam" id="TIGR00254">
    <property type="entry name" value="GGDEF"/>
    <property type="match status" value="1"/>
</dbReference>
<dbReference type="Pfam" id="PF00990">
    <property type="entry name" value="GGDEF"/>
    <property type="match status" value="1"/>
</dbReference>
<keyword evidence="4" id="KW-1185">Reference proteome</keyword>
<dbReference type="SMART" id="SM00267">
    <property type="entry name" value="GGDEF"/>
    <property type="match status" value="1"/>
</dbReference>
<dbReference type="AlphaFoldDB" id="A0A1S1QN75"/>
<dbReference type="Gene3D" id="3.30.70.270">
    <property type="match status" value="1"/>
</dbReference>
<accession>A0A1S1QN75</accession>
<gene>
    <name evidence="3" type="ORF">BBK14_33515</name>
</gene>
<dbReference type="Proteomes" id="UP000179769">
    <property type="component" value="Unassembled WGS sequence"/>
</dbReference>
<dbReference type="InterPro" id="IPR000160">
    <property type="entry name" value="GGDEF_dom"/>
</dbReference>
<dbReference type="CDD" id="cd01949">
    <property type="entry name" value="GGDEF"/>
    <property type="match status" value="1"/>
</dbReference>
<dbReference type="PANTHER" id="PTHR46663:SF2">
    <property type="entry name" value="GGDEF DOMAIN-CONTAINING PROTEIN"/>
    <property type="match status" value="1"/>
</dbReference>
<keyword evidence="1" id="KW-1133">Transmembrane helix</keyword>
<dbReference type="PROSITE" id="PS50887">
    <property type="entry name" value="GGDEF"/>
    <property type="match status" value="1"/>
</dbReference>